<dbReference type="Proteomes" id="UP000232323">
    <property type="component" value="Unassembled WGS sequence"/>
</dbReference>
<dbReference type="InterPro" id="IPR036770">
    <property type="entry name" value="Ankyrin_rpt-contain_sf"/>
</dbReference>
<dbReference type="SMART" id="SM00248">
    <property type="entry name" value="ANK"/>
    <property type="match status" value="4"/>
</dbReference>
<keyword evidence="5" id="KW-1185">Reference proteome</keyword>
<dbReference type="OrthoDB" id="522056at2759"/>
<dbReference type="STRING" id="1157962.A0A250X4Q6"/>
<name>A0A250X4Q6_9CHLO</name>
<dbReference type="EMBL" id="BEGY01000029">
    <property type="protein sequence ID" value="GAX78064.1"/>
    <property type="molecule type" value="Genomic_DNA"/>
</dbReference>
<evidence type="ECO:0000256" key="2">
    <source>
        <dbReference type="ARBA" id="ARBA00023043"/>
    </source>
</evidence>
<keyword evidence="2 3" id="KW-0040">ANK repeat</keyword>
<evidence type="ECO:0000256" key="1">
    <source>
        <dbReference type="ARBA" id="ARBA00022737"/>
    </source>
</evidence>
<dbReference type="Gene3D" id="1.25.40.20">
    <property type="entry name" value="Ankyrin repeat-containing domain"/>
    <property type="match status" value="1"/>
</dbReference>
<gene>
    <name evidence="4" type="ORF">CEUSTIGMA_g5506.t1</name>
</gene>
<evidence type="ECO:0000256" key="3">
    <source>
        <dbReference type="PROSITE-ProRule" id="PRU00023"/>
    </source>
</evidence>
<evidence type="ECO:0000313" key="4">
    <source>
        <dbReference type="EMBL" id="GAX78064.1"/>
    </source>
</evidence>
<dbReference type="AlphaFoldDB" id="A0A250X4Q6"/>
<dbReference type="PANTHER" id="PTHR24171:SF10">
    <property type="entry name" value="ANKYRIN REPEAT DOMAIN-CONTAINING PROTEIN 29-LIKE"/>
    <property type="match status" value="1"/>
</dbReference>
<keyword evidence="1" id="KW-0677">Repeat</keyword>
<proteinExistence type="predicted"/>
<comment type="caution">
    <text evidence="4">The sequence shown here is derived from an EMBL/GenBank/DDBJ whole genome shotgun (WGS) entry which is preliminary data.</text>
</comment>
<dbReference type="InterPro" id="IPR002110">
    <property type="entry name" value="Ankyrin_rpt"/>
</dbReference>
<accession>A0A250X4Q6</accession>
<dbReference type="PANTHER" id="PTHR24171">
    <property type="entry name" value="ANKYRIN REPEAT DOMAIN-CONTAINING PROTEIN 39-RELATED"/>
    <property type="match status" value="1"/>
</dbReference>
<organism evidence="4 5">
    <name type="scientific">Chlamydomonas eustigma</name>
    <dbReference type="NCBI Taxonomy" id="1157962"/>
    <lineage>
        <taxon>Eukaryota</taxon>
        <taxon>Viridiplantae</taxon>
        <taxon>Chlorophyta</taxon>
        <taxon>core chlorophytes</taxon>
        <taxon>Chlorophyceae</taxon>
        <taxon>CS clade</taxon>
        <taxon>Chlamydomonadales</taxon>
        <taxon>Chlamydomonadaceae</taxon>
        <taxon>Chlamydomonas</taxon>
    </lineage>
</organism>
<dbReference type="SUPFAM" id="SSF48403">
    <property type="entry name" value="Ankyrin repeat"/>
    <property type="match status" value="1"/>
</dbReference>
<evidence type="ECO:0000313" key="5">
    <source>
        <dbReference type="Proteomes" id="UP000232323"/>
    </source>
</evidence>
<feature type="repeat" description="ANK" evidence="3">
    <location>
        <begin position="17"/>
        <end position="49"/>
    </location>
</feature>
<dbReference type="PROSITE" id="PS50088">
    <property type="entry name" value="ANK_REPEAT"/>
    <property type="match status" value="1"/>
</dbReference>
<sequence>MEARPQNFYKPEDLPLEGRTELGLAAASGNLDECRRLIESGENPLDPDSYLETPLHLACCFGHLSVVKMLVRECRVDLDPVNWEGWTPICFSVARGHIAVMKYLLKCRSDGQWISSCGWQLMHIASWYNQAEIVEWLAKHGATTLTETAHSCRAFDMTRPGHARRILYECMQEELNEDM</sequence>
<dbReference type="Pfam" id="PF12796">
    <property type="entry name" value="Ank_2"/>
    <property type="match status" value="2"/>
</dbReference>
<reference evidence="4 5" key="1">
    <citation type="submission" date="2017-08" db="EMBL/GenBank/DDBJ databases">
        <title>Acidophilic green algal genome provides insights into adaptation to an acidic environment.</title>
        <authorList>
            <person name="Hirooka S."/>
            <person name="Hirose Y."/>
            <person name="Kanesaki Y."/>
            <person name="Higuchi S."/>
            <person name="Fujiwara T."/>
            <person name="Onuma R."/>
            <person name="Era A."/>
            <person name="Ohbayashi R."/>
            <person name="Uzuka A."/>
            <person name="Nozaki H."/>
            <person name="Yoshikawa H."/>
            <person name="Miyagishima S.Y."/>
        </authorList>
    </citation>
    <scope>NUCLEOTIDE SEQUENCE [LARGE SCALE GENOMIC DNA]</scope>
    <source>
        <strain evidence="4 5">NIES-2499</strain>
    </source>
</reference>
<protein>
    <submittedName>
        <fullName evidence="4">Uncharacterized protein</fullName>
    </submittedName>
</protein>